<dbReference type="GeneID" id="60322984"/>
<keyword evidence="3" id="KW-1185">Reference proteome</keyword>
<dbReference type="RefSeq" id="YP_009951546.1">
    <property type="nucleotide sequence ID" value="NC_051602.1"/>
</dbReference>
<evidence type="ECO:0000313" key="2">
    <source>
        <dbReference type="EMBL" id="ARQ95513.1"/>
    </source>
</evidence>
<dbReference type="Proteomes" id="UP000226045">
    <property type="component" value="Segment"/>
</dbReference>
<evidence type="ECO:0008006" key="4">
    <source>
        <dbReference type="Google" id="ProtNLM"/>
    </source>
</evidence>
<name>A0A1X9SHA1_9CAUD</name>
<dbReference type="KEGG" id="vg:60322984"/>
<reference evidence="2 3" key="1">
    <citation type="submission" date="2017-04" db="EMBL/GenBank/DDBJ databases">
        <title>The genome sequence of mycobacteriophage Shandong1.</title>
        <authorList>
            <person name="Fan X."/>
            <person name="Zhao Z."/>
            <person name="Zhao K."/>
            <person name="Song S."/>
            <person name="Li J."/>
            <person name="Xie J."/>
        </authorList>
    </citation>
    <scope>NUCLEOTIDE SEQUENCE [LARGE SCALE GENOMIC DNA]</scope>
</reference>
<dbReference type="EMBL" id="KY945355">
    <property type="protein sequence ID" value="ARQ95513.1"/>
    <property type="molecule type" value="Genomic_DNA"/>
</dbReference>
<evidence type="ECO:0000313" key="3">
    <source>
        <dbReference type="Proteomes" id="UP000226045"/>
    </source>
</evidence>
<organism evidence="2 3">
    <name type="scientific">Mycobacterium phage Shandong1</name>
    <dbReference type="NCBI Taxonomy" id="1983447"/>
    <lineage>
        <taxon>Viruses</taxon>
        <taxon>Duplodnaviria</taxon>
        <taxon>Heunggongvirae</taxon>
        <taxon>Uroviricota</taxon>
        <taxon>Caudoviricetes</taxon>
        <taxon>Weiservirinae</taxon>
        <taxon>Unicornvirus</taxon>
        <taxon>Unicornvirus shandong1</taxon>
    </lineage>
</organism>
<proteinExistence type="predicted"/>
<sequence length="367" mass="38903">MSLPDIADSADSGSSRGVLESLAGVSYYGSPRPSAPSELDVDTTPTGLEPDGKCGNCSAETTAPICWPCAKLLGRVLADVPWLLRRLHESAYGEAKVAKRGLRVSTGERLPSLPLNARAADLLRDAARLVLWVEQVDGVMRGAALDASAAEHAARALGAQIGAAMMHPYAPDALRWALQWRGDAERVIDLPPDTTYAGPCQAPGVEQIVDYAGDVVRTVPSGKPCGASLYVDAEALAVECWRCGESWRVEDLQRQALERVDDRPRTAADMWRLFKFLGRDVPRSSFYALMTTVEAAGYNAAGLPVYAYTAVAAALDARDAAEAERKAAGKAKRGRPRKAASVDTPTPSVDGSTGAVLPSRPSVSDTG</sequence>
<accession>A0A1X9SHA1</accession>
<feature type="region of interest" description="Disordered" evidence="1">
    <location>
        <begin position="323"/>
        <end position="367"/>
    </location>
</feature>
<feature type="compositionally biased region" description="Basic residues" evidence="1">
    <location>
        <begin position="328"/>
        <end position="338"/>
    </location>
</feature>
<evidence type="ECO:0000256" key="1">
    <source>
        <dbReference type="SAM" id="MobiDB-lite"/>
    </source>
</evidence>
<protein>
    <recommendedName>
        <fullName evidence="4">Helix-turn-helix DNA binding domain protein</fullName>
    </recommendedName>
</protein>